<protein>
    <submittedName>
        <fullName evidence="3">Uncharacterized protein</fullName>
    </submittedName>
</protein>
<comment type="caution">
    <text evidence="3">The sequence shown here is derived from an EMBL/GenBank/DDBJ whole genome shotgun (WGS) entry which is preliminary data.</text>
</comment>
<sequence length="347" mass="40448">CILMDHHNENELISTLVDDVFYNIKNSMKRIILTKNTNIICAMVNNLISILLDEKSLIYTFDLYVRNCFGDENGMIDVDKEVSIEEKDMLCTIQSEIQNLSKYTHLRDNIEANDEKSNILTIRSIFLIFLNNMDVAKQNIDSLAKFISKTYNESVISENDYTNKKLECCILSLTNVKEEIDIFIRRIYKKLYDSFICPIFSNFFIPFSTIDHSIESTDYKLHSCWLERLVDKIEEIFFSFKQVLTPRNGNIFLINLIAALSNHLSKIIYNKKFSKSMSSIVHTNVRTLMQYFDSLTDMSIKKHYLNLKNLVTILSLENIRSTNAEFIEDVIYDGVYTASEIKQILLL</sequence>
<accession>A0A177ATF8</accession>
<name>A0A177ATF8_9BILA</name>
<dbReference type="Pfam" id="PF20662">
    <property type="entry name" value="COG4_C"/>
    <property type="match status" value="1"/>
</dbReference>
<organism evidence="3 4">
    <name type="scientific">Intoshia linei</name>
    <dbReference type="NCBI Taxonomy" id="1819745"/>
    <lineage>
        <taxon>Eukaryota</taxon>
        <taxon>Metazoa</taxon>
        <taxon>Spiralia</taxon>
        <taxon>Lophotrochozoa</taxon>
        <taxon>Mesozoa</taxon>
        <taxon>Orthonectida</taxon>
        <taxon>Rhopaluridae</taxon>
        <taxon>Intoshia</taxon>
    </lineage>
</organism>
<dbReference type="InterPro" id="IPR048684">
    <property type="entry name" value="COG4_C"/>
</dbReference>
<gene>
    <name evidence="3" type="ORF">A3Q56_07785</name>
</gene>
<feature type="non-terminal residue" evidence="3">
    <location>
        <position position="347"/>
    </location>
</feature>
<feature type="non-terminal residue" evidence="3">
    <location>
        <position position="1"/>
    </location>
</feature>
<dbReference type="Proteomes" id="UP000078046">
    <property type="component" value="Unassembled WGS sequence"/>
</dbReference>
<dbReference type="OrthoDB" id="47059at2759"/>
<dbReference type="PANTHER" id="PTHR24016">
    <property type="entry name" value="CONSERVED OLIGOMERIC GOLGI COMPLEX SUBUNIT 4"/>
    <property type="match status" value="1"/>
</dbReference>
<dbReference type="EMBL" id="LWCA01001780">
    <property type="protein sequence ID" value="OAF64514.1"/>
    <property type="molecule type" value="Genomic_DNA"/>
</dbReference>
<evidence type="ECO:0000259" key="2">
    <source>
        <dbReference type="Pfam" id="PF20662"/>
    </source>
</evidence>
<keyword evidence="4" id="KW-1185">Reference proteome</keyword>
<dbReference type="AlphaFoldDB" id="A0A177ATF8"/>
<feature type="domain" description="Conserved oligomeric Golgi complex subunit 4 C-terminal" evidence="2">
    <location>
        <begin position="126"/>
        <end position="320"/>
    </location>
</feature>
<evidence type="ECO:0000259" key="1">
    <source>
        <dbReference type="Pfam" id="PF08318"/>
    </source>
</evidence>
<dbReference type="Gene3D" id="1.20.58.1970">
    <property type="match status" value="1"/>
</dbReference>
<dbReference type="InterPro" id="IPR048682">
    <property type="entry name" value="COG4"/>
</dbReference>
<proteinExistence type="predicted"/>
<evidence type="ECO:0000313" key="4">
    <source>
        <dbReference type="Proteomes" id="UP000078046"/>
    </source>
</evidence>
<dbReference type="Gene3D" id="1.10.287.1060">
    <property type="entry name" value="ESAT-6-like"/>
    <property type="match status" value="1"/>
</dbReference>
<reference evidence="3 4" key="1">
    <citation type="submission" date="2016-04" db="EMBL/GenBank/DDBJ databases">
        <title>The genome of Intoshia linei affirms orthonectids as highly simplified spiralians.</title>
        <authorList>
            <person name="Mikhailov K.V."/>
            <person name="Slusarev G.S."/>
            <person name="Nikitin M.A."/>
            <person name="Logacheva M.D."/>
            <person name="Penin A."/>
            <person name="Aleoshin V."/>
            <person name="Panchin Y.V."/>
        </authorList>
    </citation>
    <scope>NUCLEOTIDE SEQUENCE [LARGE SCALE GENOMIC DNA]</scope>
    <source>
        <strain evidence="3">Intl2013</strain>
        <tissue evidence="3">Whole animal</tissue>
    </source>
</reference>
<dbReference type="InterPro" id="IPR013167">
    <property type="entry name" value="COG4_M"/>
</dbReference>
<dbReference type="Pfam" id="PF08318">
    <property type="entry name" value="COG4_m"/>
    <property type="match status" value="1"/>
</dbReference>
<feature type="domain" description="COG4 transport protein middle alpha-helical bundle" evidence="1">
    <location>
        <begin position="4"/>
        <end position="52"/>
    </location>
</feature>
<dbReference type="PANTHER" id="PTHR24016:SF0">
    <property type="entry name" value="CONSERVED OLIGOMERIC GOLGI COMPLEX SUBUNIT 4"/>
    <property type="match status" value="1"/>
</dbReference>
<evidence type="ECO:0000313" key="3">
    <source>
        <dbReference type="EMBL" id="OAF64514.1"/>
    </source>
</evidence>